<sequence length="61" mass="7093">MGNPSSPISANIVMNHILTRIIEILPFPVPVLTRDKNIQDYRLKIKKFLRFPLYQLSIKSN</sequence>
<protein>
    <submittedName>
        <fullName evidence="1">Uncharacterized protein</fullName>
    </submittedName>
</protein>
<accession>A0A8J2HIE3</accession>
<proteinExistence type="predicted"/>
<name>A0A8J2HIE3_COTCN</name>
<dbReference type="AlphaFoldDB" id="A0A8J2HIE3"/>
<dbReference type="EMBL" id="CAJNRD030001121">
    <property type="protein sequence ID" value="CAG5096666.1"/>
    <property type="molecule type" value="Genomic_DNA"/>
</dbReference>
<organism evidence="1 2">
    <name type="scientific">Cotesia congregata</name>
    <name type="common">Parasitoid wasp</name>
    <name type="synonym">Apanteles congregatus</name>
    <dbReference type="NCBI Taxonomy" id="51543"/>
    <lineage>
        <taxon>Eukaryota</taxon>
        <taxon>Metazoa</taxon>
        <taxon>Ecdysozoa</taxon>
        <taxon>Arthropoda</taxon>
        <taxon>Hexapoda</taxon>
        <taxon>Insecta</taxon>
        <taxon>Pterygota</taxon>
        <taxon>Neoptera</taxon>
        <taxon>Endopterygota</taxon>
        <taxon>Hymenoptera</taxon>
        <taxon>Apocrita</taxon>
        <taxon>Ichneumonoidea</taxon>
        <taxon>Braconidae</taxon>
        <taxon>Microgastrinae</taxon>
        <taxon>Cotesia</taxon>
    </lineage>
</organism>
<evidence type="ECO:0000313" key="1">
    <source>
        <dbReference type="EMBL" id="CAG5096666.1"/>
    </source>
</evidence>
<comment type="caution">
    <text evidence="1">The sequence shown here is derived from an EMBL/GenBank/DDBJ whole genome shotgun (WGS) entry which is preliminary data.</text>
</comment>
<dbReference type="Proteomes" id="UP000786811">
    <property type="component" value="Unassembled WGS sequence"/>
</dbReference>
<reference evidence="1" key="1">
    <citation type="submission" date="2021-04" db="EMBL/GenBank/DDBJ databases">
        <authorList>
            <person name="Chebbi M.A.C M."/>
        </authorList>
    </citation>
    <scope>NUCLEOTIDE SEQUENCE</scope>
</reference>
<gene>
    <name evidence="1" type="ORF">HICCMSTLAB_LOCUS8324</name>
</gene>
<evidence type="ECO:0000313" key="2">
    <source>
        <dbReference type="Proteomes" id="UP000786811"/>
    </source>
</evidence>
<keyword evidence="2" id="KW-1185">Reference proteome</keyword>